<dbReference type="GO" id="GO:0016491">
    <property type="term" value="F:oxidoreductase activity"/>
    <property type="evidence" value="ECO:0007669"/>
    <property type="project" value="UniProtKB-KW"/>
</dbReference>
<dbReference type="InterPro" id="IPR036188">
    <property type="entry name" value="FAD/NAD-bd_sf"/>
</dbReference>
<dbReference type="InterPro" id="IPR045632">
    <property type="entry name" value="DUF6314"/>
</dbReference>
<keyword evidence="1" id="KW-0285">Flavoprotein</keyword>
<dbReference type="AlphaFoldDB" id="A0A6A5V9W1"/>
<gene>
    <name evidence="6" type="ORF">BU23DRAFT_462758</name>
</gene>
<evidence type="ECO:0000259" key="4">
    <source>
        <dbReference type="Pfam" id="PF07992"/>
    </source>
</evidence>
<evidence type="ECO:0000259" key="5">
    <source>
        <dbReference type="Pfam" id="PF19834"/>
    </source>
</evidence>
<organism evidence="6 7">
    <name type="scientific">Bimuria novae-zelandiae CBS 107.79</name>
    <dbReference type="NCBI Taxonomy" id="1447943"/>
    <lineage>
        <taxon>Eukaryota</taxon>
        <taxon>Fungi</taxon>
        <taxon>Dikarya</taxon>
        <taxon>Ascomycota</taxon>
        <taxon>Pezizomycotina</taxon>
        <taxon>Dothideomycetes</taxon>
        <taxon>Pleosporomycetidae</taxon>
        <taxon>Pleosporales</taxon>
        <taxon>Massarineae</taxon>
        <taxon>Didymosphaeriaceae</taxon>
        <taxon>Bimuria</taxon>
    </lineage>
</organism>
<dbReference type="Pfam" id="PF19834">
    <property type="entry name" value="DUF6314"/>
    <property type="match status" value="1"/>
</dbReference>
<evidence type="ECO:0000256" key="2">
    <source>
        <dbReference type="ARBA" id="ARBA00022827"/>
    </source>
</evidence>
<keyword evidence="7" id="KW-1185">Reference proteome</keyword>
<keyword evidence="2" id="KW-0274">FAD</keyword>
<dbReference type="InterPro" id="IPR023753">
    <property type="entry name" value="FAD/NAD-binding_dom"/>
</dbReference>
<dbReference type="EMBL" id="ML976677">
    <property type="protein sequence ID" value="KAF1973991.1"/>
    <property type="molecule type" value="Genomic_DNA"/>
</dbReference>
<accession>A0A6A5V9W1</accession>
<dbReference type="PANTHER" id="PTHR23023">
    <property type="entry name" value="DIMETHYLANILINE MONOOXYGENASE"/>
    <property type="match status" value="1"/>
</dbReference>
<feature type="domain" description="DUF6314" evidence="5">
    <location>
        <begin position="491"/>
        <end position="647"/>
    </location>
</feature>
<reference evidence="6" key="1">
    <citation type="journal article" date="2020" name="Stud. Mycol.">
        <title>101 Dothideomycetes genomes: a test case for predicting lifestyles and emergence of pathogens.</title>
        <authorList>
            <person name="Haridas S."/>
            <person name="Albert R."/>
            <person name="Binder M."/>
            <person name="Bloem J."/>
            <person name="Labutti K."/>
            <person name="Salamov A."/>
            <person name="Andreopoulos B."/>
            <person name="Baker S."/>
            <person name="Barry K."/>
            <person name="Bills G."/>
            <person name="Bluhm B."/>
            <person name="Cannon C."/>
            <person name="Castanera R."/>
            <person name="Culley D."/>
            <person name="Daum C."/>
            <person name="Ezra D."/>
            <person name="Gonzalez J."/>
            <person name="Henrissat B."/>
            <person name="Kuo A."/>
            <person name="Liang C."/>
            <person name="Lipzen A."/>
            <person name="Lutzoni F."/>
            <person name="Magnuson J."/>
            <person name="Mondo S."/>
            <person name="Nolan M."/>
            <person name="Ohm R."/>
            <person name="Pangilinan J."/>
            <person name="Park H.-J."/>
            <person name="Ramirez L."/>
            <person name="Alfaro M."/>
            <person name="Sun H."/>
            <person name="Tritt A."/>
            <person name="Yoshinaga Y."/>
            <person name="Zwiers L.-H."/>
            <person name="Turgeon B."/>
            <person name="Goodwin S."/>
            <person name="Spatafora J."/>
            <person name="Crous P."/>
            <person name="Grigoriev I."/>
        </authorList>
    </citation>
    <scope>NUCLEOTIDE SEQUENCE</scope>
    <source>
        <strain evidence="6">CBS 107.79</strain>
    </source>
</reference>
<dbReference type="SUPFAM" id="SSF51905">
    <property type="entry name" value="FAD/NAD(P)-binding domain"/>
    <property type="match status" value="1"/>
</dbReference>
<feature type="domain" description="FAD/NAD(P)-binding" evidence="4">
    <location>
        <begin position="48"/>
        <end position="128"/>
    </location>
</feature>
<sequence>MFPPAWQVGRYLETYAKKFLPPGIVKLNRRVIAADFDGDDQTGMWNVTSVDQTSREETRQSFDYLVVASGFFHRAGPRIRQTQMQHGSGKRIQHSTQFRDVASFSEDAGKIVVVGGGISGSEAAATAAFQISSAKHSPGQQSKWADSKVYHVFDRPFYALPRFVPQDPYNPAIQDFNLSPKFLPVDLTLYNIGRRGGDGPITASIGQVPPSKAEQGHEFIRSLLGGDQRGTGRMELVSKPDTIKYPAFTGISDLYAEFVRDGLIFPINGRVESISQGQSQNFSVDVVSQSLWANTDQKDKSSLNEVTGVIEATGFQSHLEYLSANVKQALEYDPSCLRVPFLLSRGSIFSERVPKIAFVGFYEGPFWGVMDLQSKLIAQRWGPEGTLPDELKKLDITDARSVRQTIKDRKLDVPQFWMADYVGLIEEFARDAGLQRDDATLGKGGPLFPSRYREKIEDGGDAAVVVGEVADVLQRSEKESLYVAAAAFRGMQGTWTLHRKIDSRHPSMPSGSFKGTAHFHPRNPTDPIYSAEYLYTEDGTLTMTNGMAFPATRRYVYRYSELDDTITAWFAEEDGVTVGNFFNKWDFYAPSDLEHGWLAKGSHWCSPDTYKSNCEFRFRGAGLETFGITYDVSGPKKDYSHESWYSRQIPGTV</sequence>
<keyword evidence="3" id="KW-0560">Oxidoreductase</keyword>
<evidence type="ECO:0000256" key="3">
    <source>
        <dbReference type="ARBA" id="ARBA00023002"/>
    </source>
</evidence>
<protein>
    <submittedName>
        <fullName evidence="6">Uncharacterized protein</fullName>
    </submittedName>
</protein>
<name>A0A6A5V9W1_9PLEO</name>
<dbReference type="Gene3D" id="3.50.50.60">
    <property type="entry name" value="FAD/NAD(P)-binding domain"/>
    <property type="match status" value="1"/>
</dbReference>
<dbReference type="Pfam" id="PF07992">
    <property type="entry name" value="Pyr_redox_2"/>
    <property type="match status" value="1"/>
</dbReference>
<dbReference type="Proteomes" id="UP000800036">
    <property type="component" value="Unassembled WGS sequence"/>
</dbReference>
<evidence type="ECO:0000313" key="6">
    <source>
        <dbReference type="EMBL" id="KAF1973991.1"/>
    </source>
</evidence>
<dbReference type="OrthoDB" id="66881at2759"/>
<proteinExistence type="predicted"/>
<dbReference type="InterPro" id="IPR050346">
    <property type="entry name" value="FMO-like"/>
</dbReference>
<evidence type="ECO:0000256" key="1">
    <source>
        <dbReference type="ARBA" id="ARBA00022630"/>
    </source>
</evidence>
<evidence type="ECO:0000313" key="7">
    <source>
        <dbReference type="Proteomes" id="UP000800036"/>
    </source>
</evidence>